<comment type="caution">
    <text evidence="15">The sequence shown here is derived from an EMBL/GenBank/DDBJ whole genome shotgun (WGS) entry which is preliminary data.</text>
</comment>
<dbReference type="SUPFAM" id="SSF53850">
    <property type="entry name" value="Periplasmic binding protein-like II"/>
    <property type="match status" value="1"/>
</dbReference>
<evidence type="ECO:0000256" key="12">
    <source>
        <dbReference type="ARBA" id="ARBA00023303"/>
    </source>
</evidence>
<evidence type="ECO:0000256" key="4">
    <source>
        <dbReference type="ARBA" id="ARBA00022475"/>
    </source>
</evidence>
<dbReference type="Gene3D" id="1.10.287.70">
    <property type="match status" value="1"/>
</dbReference>
<evidence type="ECO:0000256" key="2">
    <source>
        <dbReference type="ARBA" id="ARBA00008685"/>
    </source>
</evidence>
<keyword evidence="7" id="KW-0406">Ion transport</keyword>
<keyword evidence="4" id="KW-1003">Cell membrane</keyword>
<evidence type="ECO:0000313" key="16">
    <source>
        <dbReference type="Proteomes" id="UP001381693"/>
    </source>
</evidence>
<dbReference type="GO" id="GO:0015276">
    <property type="term" value="F:ligand-gated monoatomic ion channel activity"/>
    <property type="evidence" value="ECO:0007669"/>
    <property type="project" value="InterPro"/>
</dbReference>
<dbReference type="Pfam" id="PF00060">
    <property type="entry name" value="Lig_chan"/>
    <property type="match status" value="1"/>
</dbReference>
<sequence length="442" mass="50484">MSPSHHLYVLDDRTYQGKINMLVHVVRQKYGKSSILVDHFYPEPKITFKASSFCSGKDHSFVEAGAFSYTRRGIQRHLSPDIFRPLEDRYSNFNGRELLVKANNNAPFHGLKKLESGAFIPDSGIDVSVVNALSETLNFTWRVETPRDGKWGGPLPDGTVSGMIGEIARREGHFAICEITITGLRETVVDFSSPYYFESLIIVTLAPPEKNRAFAIFSPFTMQVWLCIAVSTLLIGPVLRLETIVMKSYMEERNGDEKFDYSTNNFSFNAFRSLVVQSNLLQAKYWPHRFIFIFWYLFCFYISALYSGTLTAVLVTPTFEKPIDYLTDIPEAVKSQGYSLGVIGDSAFEELFKSAKEGIYEEIWTLFNHKERSKSFFSYPDQGFDQLVKGKFIFVNSQMGSKIRAIRKGLNKFHFSRQTFYPQGYGIACNSGSPFRMKFNDM</sequence>
<reference evidence="15 16" key="1">
    <citation type="submission" date="2023-11" db="EMBL/GenBank/DDBJ databases">
        <title>Halocaridina rubra genome assembly.</title>
        <authorList>
            <person name="Smith C."/>
        </authorList>
    </citation>
    <scope>NUCLEOTIDE SEQUENCE [LARGE SCALE GENOMIC DNA]</scope>
    <source>
        <strain evidence="15">EP-1</strain>
        <tissue evidence="15">Whole</tissue>
    </source>
</reference>
<keyword evidence="9" id="KW-0675">Receptor</keyword>
<feature type="transmembrane region" description="Helical" evidence="13">
    <location>
        <begin position="222"/>
        <end position="241"/>
    </location>
</feature>
<gene>
    <name evidence="15" type="ORF">SK128_018158</name>
</gene>
<keyword evidence="10" id="KW-0325">Glycoprotein</keyword>
<dbReference type="EMBL" id="JAXCGZ010000490">
    <property type="protein sequence ID" value="KAK7085913.1"/>
    <property type="molecule type" value="Genomic_DNA"/>
</dbReference>
<keyword evidence="6 13" id="KW-1133">Transmembrane helix</keyword>
<keyword evidence="3" id="KW-0813">Transport</keyword>
<keyword evidence="12" id="KW-0407">Ion channel</keyword>
<evidence type="ECO:0000256" key="1">
    <source>
        <dbReference type="ARBA" id="ARBA00004651"/>
    </source>
</evidence>
<comment type="similarity">
    <text evidence="2">Belongs to the glutamate-gated ion channel (TC 1.A.10.1) family.</text>
</comment>
<feature type="domain" description="Ionotropic glutamate receptor L-glutamate and glycine-binding" evidence="14">
    <location>
        <begin position="107"/>
        <end position="169"/>
    </location>
</feature>
<evidence type="ECO:0000256" key="11">
    <source>
        <dbReference type="ARBA" id="ARBA00023286"/>
    </source>
</evidence>
<protein>
    <recommendedName>
        <fullName evidence="14">Ionotropic glutamate receptor L-glutamate and glycine-binding domain-containing protein</fullName>
    </recommendedName>
</protein>
<keyword evidence="16" id="KW-1185">Reference proteome</keyword>
<evidence type="ECO:0000256" key="9">
    <source>
        <dbReference type="ARBA" id="ARBA00023170"/>
    </source>
</evidence>
<dbReference type="Pfam" id="PF10613">
    <property type="entry name" value="Lig_chan-Glu_bd"/>
    <property type="match status" value="1"/>
</dbReference>
<evidence type="ECO:0000256" key="3">
    <source>
        <dbReference type="ARBA" id="ARBA00022448"/>
    </source>
</evidence>
<dbReference type="InterPro" id="IPR052192">
    <property type="entry name" value="Insect_Ionotropic_Sensory_Rcpt"/>
</dbReference>
<name>A0AAN9AEI7_HALRR</name>
<dbReference type="PANTHER" id="PTHR42643:SF24">
    <property type="entry name" value="IONOTROPIC RECEPTOR 60A"/>
    <property type="match status" value="1"/>
</dbReference>
<dbReference type="Proteomes" id="UP001381693">
    <property type="component" value="Unassembled WGS sequence"/>
</dbReference>
<dbReference type="GO" id="GO:0050906">
    <property type="term" value="P:detection of stimulus involved in sensory perception"/>
    <property type="evidence" value="ECO:0007669"/>
    <property type="project" value="UniProtKB-ARBA"/>
</dbReference>
<evidence type="ECO:0000256" key="13">
    <source>
        <dbReference type="SAM" id="Phobius"/>
    </source>
</evidence>
<evidence type="ECO:0000256" key="10">
    <source>
        <dbReference type="ARBA" id="ARBA00023180"/>
    </source>
</evidence>
<dbReference type="SMART" id="SM00918">
    <property type="entry name" value="Lig_chan-Glu_bd"/>
    <property type="match status" value="1"/>
</dbReference>
<evidence type="ECO:0000256" key="6">
    <source>
        <dbReference type="ARBA" id="ARBA00022989"/>
    </source>
</evidence>
<accession>A0AAN9AEI7</accession>
<evidence type="ECO:0000259" key="14">
    <source>
        <dbReference type="SMART" id="SM00918"/>
    </source>
</evidence>
<feature type="transmembrane region" description="Helical" evidence="13">
    <location>
        <begin position="290"/>
        <end position="315"/>
    </location>
</feature>
<dbReference type="InterPro" id="IPR019594">
    <property type="entry name" value="Glu/Gly-bd"/>
</dbReference>
<dbReference type="AlphaFoldDB" id="A0AAN9AEI7"/>
<proteinExistence type="inferred from homology"/>
<organism evidence="15 16">
    <name type="scientific">Halocaridina rubra</name>
    <name type="common">Hawaiian red shrimp</name>
    <dbReference type="NCBI Taxonomy" id="373956"/>
    <lineage>
        <taxon>Eukaryota</taxon>
        <taxon>Metazoa</taxon>
        <taxon>Ecdysozoa</taxon>
        <taxon>Arthropoda</taxon>
        <taxon>Crustacea</taxon>
        <taxon>Multicrustacea</taxon>
        <taxon>Malacostraca</taxon>
        <taxon>Eumalacostraca</taxon>
        <taxon>Eucarida</taxon>
        <taxon>Decapoda</taxon>
        <taxon>Pleocyemata</taxon>
        <taxon>Caridea</taxon>
        <taxon>Atyoidea</taxon>
        <taxon>Atyidae</taxon>
        <taxon>Halocaridina</taxon>
    </lineage>
</organism>
<keyword evidence="11" id="KW-1071">Ligand-gated ion channel</keyword>
<dbReference type="GO" id="GO:0005886">
    <property type="term" value="C:plasma membrane"/>
    <property type="evidence" value="ECO:0007669"/>
    <property type="project" value="UniProtKB-SubCell"/>
</dbReference>
<comment type="subcellular location">
    <subcellularLocation>
        <location evidence="1">Cell membrane</location>
        <topology evidence="1">Multi-pass membrane protein</topology>
    </subcellularLocation>
</comment>
<dbReference type="InterPro" id="IPR001320">
    <property type="entry name" value="Iontro_rcpt_C"/>
</dbReference>
<keyword evidence="8 13" id="KW-0472">Membrane</keyword>
<evidence type="ECO:0000256" key="5">
    <source>
        <dbReference type="ARBA" id="ARBA00022692"/>
    </source>
</evidence>
<evidence type="ECO:0000256" key="8">
    <source>
        <dbReference type="ARBA" id="ARBA00023136"/>
    </source>
</evidence>
<dbReference type="Gene3D" id="3.40.190.10">
    <property type="entry name" value="Periplasmic binding protein-like II"/>
    <property type="match status" value="1"/>
</dbReference>
<evidence type="ECO:0000256" key="7">
    <source>
        <dbReference type="ARBA" id="ARBA00023065"/>
    </source>
</evidence>
<evidence type="ECO:0000313" key="15">
    <source>
        <dbReference type="EMBL" id="KAK7085913.1"/>
    </source>
</evidence>
<dbReference type="PANTHER" id="PTHR42643">
    <property type="entry name" value="IONOTROPIC RECEPTOR 20A-RELATED"/>
    <property type="match status" value="1"/>
</dbReference>
<keyword evidence="5 13" id="KW-0812">Transmembrane</keyword>